<reference evidence="4" key="1">
    <citation type="submission" date="2016-09" db="EMBL/GenBank/DDBJ databases">
        <authorList>
            <person name="Capua I."/>
            <person name="De Benedictis P."/>
            <person name="Joannis T."/>
            <person name="Lombin L.H."/>
            <person name="Cattoli G."/>
        </authorList>
    </citation>
    <scope>NUCLEOTIDE SEQUENCE</scope>
</reference>
<evidence type="ECO:0000259" key="3">
    <source>
        <dbReference type="Pfam" id="PF15430"/>
    </source>
</evidence>
<dbReference type="InterPro" id="IPR029277">
    <property type="entry name" value="SVWC_dom"/>
</dbReference>
<dbReference type="EMBL" id="GFAA01000319">
    <property type="protein sequence ID" value="JAU03116.1"/>
    <property type="molecule type" value="mRNA"/>
</dbReference>
<evidence type="ECO:0000256" key="2">
    <source>
        <dbReference type="ARBA" id="ARBA00022525"/>
    </source>
</evidence>
<accession>A0A1E1XUZ0</accession>
<protein>
    <submittedName>
        <fullName evidence="4">Putative 8.9 kDa family member</fullName>
    </submittedName>
</protein>
<reference evidence="4" key="2">
    <citation type="journal article" date="2017" name="Front. Cell. Infect. Microbiol.">
        <title>Analysis of the Salivary Gland Transcriptome of Unfed and Partially Fed Amblyomma sculptum Ticks and Descriptive Proteome of the Saliva.</title>
        <authorList>
            <person name="Esteves E."/>
            <person name="Maruyama S.R."/>
            <person name="Kawahara R."/>
            <person name="Fujita A."/>
            <person name="Martins L.A."/>
            <person name="Righi A.A."/>
            <person name="Costa F.B."/>
            <person name="Palmisano G."/>
            <person name="Labruna M.B."/>
            <person name="Sa-Nunes A."/>
            <person name="Ribeiro J.M.C."/>
            <person name="Fogaca A.C."/>
        </authorList>
    </citation>
    <scope>NUCLEOTIDE SEQUENCE</scope>
</reference>
<dbReference type="AlphaFoldDB" id="A0A1E1XUZ0"/>
<proteinExistence type="evidence at transcript level"/>
<dbReference type="GO" id="GO:0005576">
    <property type="term" value="C:extracellular region"/>
    <property type="evidence" value="ECO:0007669"/>
    <property type="project" value="UniProtKB-SubCell"/>
</dbReference>
<dbReference type="Pfam" id="PF15430">
    <property type="entry name" value="SVWC"/>
    <property type="match status" value="1"/>
</dbReference>
<evidence type="ECO:0000256" key="1">
    <source>
        <dbReference type="ARBA" id="ARBA00004613"/>
    </source>
</evidence>
<name>A0A1E1XUZ0_AMBSC</name>
<comment type="subcellular location">
    <subcellularLocation>
        <location evidence="1">Secreted</location>
    </subcellularLocation>
</comment>
<feature type="domain" description="Single" evidence="3">
    <location>
        <begin position="16"/>
        <end position="79"/>
    </location>
</feature>
<sequence length="79" mass="8474">QQVTKYYLNSTNSGECHFNGSAYPEGVHSFNHTCGMSDCEKNGTVLTIVGCSNTTPPATCTLLNPTGSDYPDCCPNYIC</sequence>
<evidence type="ECO:0000313" key="4">
    <source>
        <dbReference type="EMBL" id="JAU03116.1"/>
    </source>
</evidence>
<feature type="non-terminal residue" evidence="4">
    <location>
        <position position="1"/>
    </location>
</feature>
<keyword evidence="2" id="KW-0964">Secreted</keyword>
<organism evidence="4">
    <name type="scientific">Amblyomma sculptum</name>
    <name type="common">Tick</name>
    <dbReference type="NCBI Taxonomy" id="1581419"/>
    <lineage>
        <taxon>Eukaryota</taxon>
        <taxon>Metazoa</taxon>
        <taxon>Ecdysozoa</taxon>
        <taxon>Arthropoda</taxon>
        <taxon>Chelicerata</taxon>
        <taxon>Arachnida</taxon>
        <taxon>Acari</taxon>
        <taxon>Parasitiformes</taxon>
        <taxon>Ixodida</taxon>
        <taxon>Ixodoidea</taxon>
        <taxon>Ixodidae</taxon>
        <taxon>Amblyomminae</taxon>
        <taxon>Amblyomma</taxon>
    </lineage>
</organism>